<keyword evidence="1" id="KW-0812">Transmembrane</keyword>
<feature type="transmembrane region" description="Helical" evidence="1">
    <location>
        <begin position="109"/>
        <end position="128"/>
    </location>
</feature>
<reference evidence="2 3" key="1">
    <citation type="submission" date="2020-04" db="EMBL/GenBank/DDBJ databases">
        <title>Chitinophaga sp. G-6-1-13 sp. nov., isolated from soil.</title>
        <authorList>
            <person name="Dahal R.H."/>
            <person name="Chaudhary D.K."/>
        </authorList>
    </citation>
    <scope>NUCLEOTIDE SEQUENCE [LARGE SCALE GENOMIC DNA]</scope>
    <source>
        <strain evidence="2 3">G-6-1-13</strain>
    </source>
</reference>
<name>A0A848GWM9_9BACT</name>
<feature type="transmembrane region" description="Helical" evidence="1">
    <location>
        <begin position="52"/>
        <end position="70"/>
    </location>
</feature>
<keyword evidence="3" id="KW-1185">Reference proteome</keyword>
<comment type="caution">
    <text evidence="2">The sequence shown here is derived from an EMBL/GenBank/DDBJ whole genome shotgun (WGS) entry which is preliminary data.</text>
</comment>
<evidence type="ECO:0000256" key="1">
    <source>
        <dbReference type="SAM" id="Phobius"/>
    </source>
</evidence>
<sequence>MKNVLLPIIKLCLVGCSLLLYFGNFFELRMYELEYEWLKELVTGRVDWRDGWLLRVCLTLLLVSQAGILLSIRVPMRLTWQVVFASGLIACVVGLSAFIGQFILTVSWVLLGMLYAALLVGLVPRAVARG</sequence>
<accession>A0A848GWM9</accession>
<evidence type="ECO:0000313" key="3">
    <source>
        <dbReference type="Proteomes" id="UP000583266"/>
    </source>
</evidence>
<feature type="transmembrane region" description="Helical" evidence="1">
    <location>
        <begin position="82"/>
        <end position="103"/>
    </location>
</feature>
<dbReference type="Proteomes" id="UP000583266">
    <property type="component" value="Unassembled WGS sequence"/>
</dbReference>
<keyword evidence="1" id="KW-1133">Transmembrane helix</keyword>
<feature type="transmembrane region" description="Helical" evidence="1">
    <location>
        <begin position="7"/>
        <end position="26"/>
    </location>
</feature>
<protein>
    <submittedName>
        <fullName evidence="2">Uncharacterized protein</fullName>
    </submittedName>
</protein>
<gene>
    <name evidence="2" type="ORF">HHL17_31950</name>
</gene>
<organism evidence="2 3">
    <name type="scientific">Chitinophaga fulva</name>
    <dbReference type="NCBI Taxonomy" id="2728842"/>
    <lineage>
        <taxon>Bacteria</taxon>
        <taxon>Pseudomonadati</taxon>
        <taxon>Bacteroidota</taxon>
        <taxon>Chitinophagia</taxon>
        <taxon>Chitinophagales</taxon>
        <taxon>Chitinophagaceae</taxon>
        <taxon>Chitinophaga</taxon>
    </lineage>
</organism>
<dbReference type="RefSeq" id="WP_169228858.1">
    <property type="nucleotide sequence ID" value="NZ_JABBGC010000004.1"/>
</dbReference>
<dbReference type="AlphaFoldDB" id="A0A848GWM9"/>
<evidence type="ECO:0000313" key="2">
    <source>
        <dbReference type="EMBL" id="NML41841.1"/>
    </source>
</evidence>
<dbReference type="EMBL" id="JABBGC010000004">
    <property type="protein sequence ID" value="NML41841.1"/>
    <property type="molecule type" value="Genomic_DNA"/>
</dbReference>
<keyword evidence="1" id="KW-0472">Membrane</keyword>
<proteinExistence type="predicted"/>